<evidence type="ECO:0000256" key="1">
    <source>
        <dbReference type="ARBA" id="ARBA00010243"/>
    </source>
</evidence>
<evidence type="ECO:0000259" key="7">
    <source>
        <dbReference type="PROSITE" id="PS50249"/>
    </source>
</evidence>
<dbReference type="AlphaFoldDB" id="A0A1C0Z5L0"/>
<dbReference type="SUPFAM" id="SSF102712">
    <property type="entry name" value="JAB1/MPN domain"/>
    <property type="match status" value="1"/>
</dbReference>
<keyword evidence="5" id="KW-0862">Zinc</keyword>
<sequence>MEGSLWKPRLVIDKGAGGLPYFRHAIKRAAANILIVHNHPSGTLTPSAEDLEVTDRLVEVGKIIGIEVVDHLIIGDYEYLSFKEKGYIV</sequence>
<evidence type="ECO:0000256" key="3">
    <source>
        <dbReference type="ARBA" id="ARBA00022723"/>
    </source>
</evidence>
<keyword evidence="4" id="KW-0378">Hydrolase</keyword>
<evidence type="ECO:0000256" key="4">
    <source>
        <dbReference type="ARBA" id="ARBA00022801"/>
    </source>
</evidence>
<evidence type="ECO:0000313" key="9">
    <source>
        <dbReference type="Proteomes" id="UP000093482"/>
    </source>
</evidence>
<dbReference type="PANTHER" id="PTHR30471">
    <property type="entry name" value="DNA REPAIR PROTEIN RADC"/>
    <property type="match status" value="1"/>
</dbReference>
<dbReference type="InterPro" id="IPR037518">
    <property type="entry name" value="MPN"/>
</dbReference>
<accession>A0A1C0Z5L0</accession>
<keyword evidence="2" id="KW-0645">Protease</keyword>
<dbReference type="PROSITE" id="PS01302">
    <property type="entry name" value="UPF0758"/>
    <property type="match status" value="1"/>
</dbReference>
<dbReference type="GO" id="GO:0006508">
    <property type="term" value="P:proteolysis"/>
    <property type="evidence" value="ECO:0007669"/>
    <property type="project" value="UniProtKB-KW"/>
</dbReference>
<reference evidence="8 9" key="1">
    <citation type="submission" date="2016-07" db="EMBL/GenBank/DDBJ databases">
        <title>Caryophanon latum genome sequencing.</title>
        <authorList>
            <person name="Verma A."/>
            <person name="Pal Y."/>
            <person name="Krishnamurthi S."/>
        </authorList>
    </citation>
    <scope>NUCLEOTIDE SEQUENCE [LARGE SCALE GENOMIC DNA]</scope>
    <source>
        <strain evidence="8 9">DSM 14151</strain>
    </source>
</reference>
<keyword evidence="6" id="KW-0482">Metalloprotease</keyword>
<dbReference type="Proteomes" id="UP000093482">
    <property type="component" value="Unassembled WGS sequence"/>
</dbReference>
<dbReference type="GO" id="GO:0008237">
    <property type="term" value="F:metallopeptidase activity"/>
    <property type="evidence" value="ECO:0007669"/>
    <property type="project" value="UniProtKB-KW"/>
</dbReference>
<dbReference type="InterPro" id="IPR020891">
    <property type="entry name" value="UPF0758_CS"/>
</dbReference>
<feature type="domain" description="MPN" evidence="7">
    <location>
        <begin position="1"/>
        <end position="88"/>
    </location>
</feature>
<evidence type="ECO:0000256" key="5">
    <source>
        <dbReference type="ARBA" id="ARBA00022833"/>
    </source>
</evidence>
<dbReference type="EMBL" id="MATO01000001">
    <property type="protein sequence ID" value="OCS94686.1"/>
    <property type="molecule type" value="Genomic_DNA"/>
</dbReference>
<dbReference type="PANTHER" id="PTHR30471:SF3">
    <property type="entry name" value="UPF0758 PROTEIN YEES-RELATED"/>
    <property type="match status" value="1"/>
</dbReference>
<dbReference type="InterPro" id="IPR025657">
    <property type="entry name" value="RadC_JAB"/>
</dbReference>
<evidence type="ECO:0000256" key="2">
    <source>
        <dbReference type="ARBA" id="ARBA00022670"/>
    </source>
</evidence>
<comment type="caution">
    <text evidence="8">The sequence shown here is derived from an EMBL/GenBank/DDBJ whole genome shotgun (WGS) entry which is preliminary data.</text>
</comment>
<name>A0A1C0Z5L0_9BACL</name>
<evidence type="ECO:0000313" key="8">
    <source>
        <dbReference type="EMBL" id="OCS94686.1"/>
    </source>
</evidence>
<dbReference type="GO" id="GO:0046872">
    <property type="term" value="F:metal ion binding"/>
    <property type="evidence" value="ECO:0007669"/>
    <property type="project" value="UniProtKB-KW"/>
</dbReference>
<organism evidence="8 9">
    <name type="scientific">Caryophanon latum</name>
    <dbReference type="NCBI Taxonomy" id="33977"/>
    <lineage>
        <taxon>Bacteria</taxon>
        <taxon>Bacillati</taxon>
        <taxon>Bacillota</taxon>
        <taxon>Bacilli</taxon>
        <taxon>Bacillales</taxon>
        <taxon>Caryophanaceae</taxon>
        <taxon>Caryophanon</taxon>
    </lineage>
</organism>
<proteinExistence type="inferred from homology"/>
<gene>
    <name evidence="8" type="ORF">A6K76_00520</name>
</gene>
<dbReference type="Gene3D" id="3.40.140.10">
    <property type="entry name" value="Cytidine Deaminase, domain 2"/>
    <property type="match status" value="1"/>
</dbReference>
<dbReference type="OrthoDB" id="9804482at2"/>
<comment type="similarity">
    <text evidence="1">Belongs to the UPF0758 family.</text>
</comment>
<dbReference type="InterPro" id="IPR001405">
    <property type="entry name" value="UPF0758"/>
</dbReference>
<dbReference type="Pfam" id="PF04002">
    <property type="entry name" value="RadC"/>
    <property type="match status" value="1"/>
</dbReference>
<protein>
    <recommendedName>
        <fullName evidence="7">MPN domain-containing protein</fullName>
    </recommendedName>
</protein>
<evidence type="ECO:0000256" key="6">
    <source>
        <dbReference type="ARBA" id="ARBA00023049"/>
    </source>
</evidence>
<dbReference type="PROSITE" id="PS50249">
    <property type="entry name" value="MPN"/>
    <property type="match status" value="1"/>
</dbReference>
<keyword evidence="9" id="KW-1185">Reference proteome</keyword>
<keyword evidence="3" id="KW-0479">Metal-binding</keyword>